<evidence type="ECO:0000256" key="1">
    <source>
        <dbReference type="ARBA" id="ARBA00001936"/>
    </source>
</evidence>
<evidence type="ECO:0000256" key="8">
    <source>
        <dbReference type="ARBA" id="ARBA00023211"/>
    </source>
</evidence>
<dbReference type="Pfam" id="PF00481">
    <property type="entry name" value="PP2C"/>
    <property type="match status" value="1"/>
</dbReference>
<dbReference type="PROSITE" id="PS01032">
    <property type="entry name" value="PPM_1"/>
    <property type="match status" value="1"/>
</dbReference>
<keyword evidence="4" id="KW-0479">Metal-binding</keyword>
<reference evidence="12" key="1">
    <citation type="journal article" date="2021" name="Front. Plant Sci.">
        <title>Chromosome-Scale Genome Assembly for Chinese Sour Jujube and Insights Into Its Genome Evolution and Domestication Signature.</title>
        <authorList>
            <person name="Shen L.-Y."/>
            <person name="Luo H."/>
            <person name="Wang X.-L."/>
            <person name="Wang X.-M."/>
            <person name="Qiu X.-J."/>
            <person name="Liu H."/>
            <person name="Zhou S.-S."/>
            <person name="Jia K.-H."/>
            <person name="Nie S."/>
            <person name="Bao Y.-T."/>
            <person name="Zhang R.-G."/>
            <person name="Yun Q.-Z."/>
            <person name="Chai Y.-H."/>
            <person name="Lu J.-Y."/>
            <person name="Li Y."/>
            <person name="Zhao S.-W."/>
            <person name="Mao J.-F."/>
            <person name="Jia S.-G."/>
            <person name="Mao Y.-M."/>
        </authorList>
    </citation>
    <scope>NUCLEOTIDE SEQUENCE</scope>
    <source>
        <strain evidence="12">AT0</strain>
        <tissue evidence="12">Leaf</tissue>
    </source>
</reference>
<protein>
    <recommendedName>
        <fullName evidence="3">protein-serine/threonine phosphatase</fullName>
        <ecNumber evidence="3">3.1.3.16</ecNumber>
    </recommendedName>
</protein>
<dbReference type="GO" id="GO:0046872">
    <property type="term" value="F:metal ion binding"/>
    <property type="evidence" value="ECO:0007669"/>
    <property type="project" value="UniProtKB-KW"/>
</dbReference>
<evidence type="ECO:0000256" key="7">
    <source>
        <dbReference type="ARBA" id="ARBA00022912"/>
    </source>
</evidence>
<proteinExistence type="inferred from homology"/>
<comment type="similarity">
    <text evidence="9">Belongs to the PP2C family.</text>
</comment>
<dbReference type="AlphaFoldDB" id="A0A978UXJ1"/>
<dbReference type="EMBL" id="JAEACU010000008">
    <property type="protein sequence ID" value="KAH7519707.1"/>
    <property type="molecule type" value="Genomic_DNA"/>
</dbReference>
<dbReference type="InterPro" id="IPR000222">
    <property type="entry name" value="PP2C_BS"/>
</dbReference>
<comment type="caution">
    <text evidence="12">The sequence shown here is derived from an EMBL/GenBank/DDBJ whole genome shotgun (WGS) entry which is preliminary data.</text>
</comment>
<sequence>MNTIIQDCEAESTSSSSSDTALATKLAESPALPSSPSGDAHEDDLPAVPSPSPSPSPPDIVMSSRDPDALYSGGGISFLTGNRSARFSYGFSSFKGKRASMEDFFETTISEVDGHMVAFFGVFDGHGGSRTAEYLKTNLFKNLTNHPDFIKDTKTAIVEVFRQTDADYLNEVKGQQKDAGSTASTALLLGDRLFVANVGDSRVVACRAGSAIPLSIDHKPDRSDERERIEQAGGFIIWAGKLRSWLLQVEASILNFSGEFPNFPGTWRVGGVLAVSRAFGDKLLKPFVVAEPEIQEEEIDSVDFIIIASDGLWNVISNKDAVALIQGITEAEEASRKLIAEAYARGSSDNITCIVVRFDIS</sequence>
<dbReference type="InterPro" id="IPR015655">
    <property type="entry name" value="PP2C"/>
</dbReference>
<keyword evidence="5 9" id="KW-0378">Hydrolase</keyword>
<evidence type="ECO:0000256" key="10">
    <source>
        <dbReference type="SAM" id="MobiDB-lite"/>
    </source>
</evidence>
<keyword evidence="7 9" id="KW-0904">Protein phosphatase</keyword>
<gene>
    <name evidence="12" type="ORF">FEM48_Zijuj08G0065800</name>
</gene>
<evidence type="ECO:0000259" key="11">
    <source>
        <dbReference type="PROSITE" id="PS51746"/>
    </source>
</evidence>
<evidence type="ECO:0000256" key="3">
    <source>
        <dbReference type="ARBA" id="ARBA00013081"/>
    </source>
</evidence>
<dbReference type="EC" id="3.1.3.16" evidence="3"/>
<comment type="cofactor">
    <cofactor evidence="1">
        <name>Mn(2+)</name>
        <dbReference type="ChEBI" id="CHEBI:29035"/>
    </cofactor>
</comment>
<keyword evidence="6" id="KW-0460">Magnesium</keyword>
<evidence type="ECO:0000256" key="4">
    <source>
        <dbReference type="ARBA" id="ARBA00022723"/>
    </source>
</evidence>
<feature type="region of interest" description="Disordered" evidence="10">
    <location>
        <begin position="1"/>
        <end position="66"/>
    </location>
</feature>
<dbReference type="SMART" id="SM00332">
    <property type="entry name" value="PP2Cc"/>
    <property type="match status" value="1"/>
</dbReference>
<dbReference type="GO" id="GO:0004722">
    <property type="term" value="F:protein serine/threonine phosphatase activity"/>
    <property type="evidence" value="ECO:0007669"/>
    <property type="project" value="UniProtKB-EC"/>
</dbReference>
<dbReference type="InterPro" id="IPR036457">
    <property type="entry name" value="PPM-type-like_dom_sf"/>
</dbReference>
<dbReference type="Gene3D" id="3.60.40.10">
    <property type="entry name" value="PPM-type phosphatase domain"/>
    <property type="match status" value="1"/>
</dbReference>
<evidence type="ECO:0000256" key="2">
    <source>
        <dbReference type="ARBA" id="ARBA00001946"/>
    </source>
</evidence>
<evidence type="ECO:0000313" key="13">
    <source>
        <dbReference type="Proteomes" id="UP000813462"/>
    </source>
</evidence>
<dbReference type="PROSITE" id="PS51746">
    <property type="entry name" value="PPM_2"/>
    <property type="match status" value="1"/>
</dbReference>
<feature type="compositionally biased region" description="Pro residues" evidence="10">
    <location>
        <begin position="48"/>
        <end position="58"/>
    </location>
</feature>
<feature type="compositionally biased region" description="Low complexity" evidence="10">
    <location>
        <begin position="26"/>
        <end position="37"/>
    </location>
</feature>
<evidence type="ECO:0000256" key="5">
    <source>
        <dbReference type="ARBA" id="ARBA00022801"/>
    </source>
</evidence>
<dbReference type="PANTHER" id="PTHR47992">
    <property type="entry name" value="PROTEIN PHOSPHATASE"/>
    <property type="match status" value="1"/>
</dbReference>
<feature type="domain" description="PPM-type phosphatase" evidence="11">
    <location>
        <begin position="88"/>
        <end position="358"/>
    </location>
</feature>
<accession>A0A978UXJ1</accession>
<comment type="cofactor">
    <cofactor evidence="2">
        <name>Mg(2+)</name>
        <dbReference type="ChEBI" id="CHEBI:18420"/>
    </cofactor>
</comment>
<organism evidence="12 13">
    <name type="scientific">Ziziphus jujuba var. spinosa</name>
    <dbReference type="NCBI Taxonomy" id="714518"/>
    <lineage>
        <taxon>Eukaryota</taxon>
        <taxon>Viridiplantae</taxon>
        <taxon>Streptophyta</taxon>
        <taxon>Embryophyta</taxon>
        <taxon>Tracheophyta</taxon>
        <taxon>Spermatophyta</taxon>
        <taxon>Magnoliopsida</taxon>
        <taxon>eudicotyledons</taxon>
        <taxon>Gunneridae</taxon>
        <taxon>Pentapetalae</taxon>
        <taxon>rosids</taxon>
        <taxon>fabids</taxon>
        <taxon>Rosales</taxon>
        <taxon>Rhamnaceae</taxon>
        <taxon>Paliureae</taxon>
        <taxon>Ziziphus</taxon>
    </lineage>
</organism>
<name>A0A978UXJ1_ZIZJJ</name>
<keyword evidence="8" id="KW-0464">Manganese</keyword>
<dbReference type="CDD" id="cd00143">
    <property type="entry name" value="PP2Cc"/>
    <property type="match status" value="1"/>
</dbReference>
<evidence type="ECO:0000313" key="12">
    <source>
        <dbReference type="EMBL" id="KAH7519707.1"/>
    </source>
</evidence>
<evidence type="ECO:0000256" key="6">
    <source>
        <dbReference type="ARBA" id="ARBA00022842"/>
    </source>
</evidence>
<dbReference type="SUPFAM" id="SSF81606">
    <property type="entry name" value="PP2C-like"/>
    <property type="match status" value="1"/>
</dbReference>
<dbReference type="Proteomes" id="UP000813462">
    <property type="component" value="Unassembled WGS sequence"/>
</dbReference>
<dbReference type="InterPro" id="IPR001932">
    <property type="entry name" value="PPM-type_phosphatase-like_dom"/>
</dbReference>
<evidence type="ECO:0000256" key="9">
    <source>
        <dbReference type="RuleBase" id="RU003465"/>
    </source>
</evidence>